<proteinExistence type="predicted"/>
<dbReference type="EMBL" id="AP014809">
    <property type="protein sequence ID" value="BAU92491.1"/>
    <property type="molecule type" value="Genomic_DNA"/>
</dbReference>
<organism evidence="2 3">
    <name type="scientific">Methylorubrum populi</name>
    <dbReference type="NCBI Taxonomy" id="223967"/>
    <lineage>
        <taxon>Bacteria</taxon>
        <taxon>Pseudomonadati</taxon>
        <taxon>Pseudomonadota</taxon>
        <taxon>Alphaproteobacteria</taxon>
        <taxon>Hyphomicrobiales</taxon>
        <taxon>Methylobacteriaceae</taxon>
        <taxon>Methylorubrum</taxon>
    </lineage>
</organism>
<evidence type="ECO:0000256" key="1">
    <source>
        <dbReference type="SAM" id="MobiDB-lite"/>
    </source>
</evidence>
<gene>
    <name evidence="2" type="ORF">MPPM_3886</name>
</gene>
<dbReference type="OrthoDB" id="8019147at2"/>
<sequence>MIGYLNNNLEPIPGNFRRYALSGAVAPTDEQRGLLLSRRAEIDAGLVGSDQTTIRKNVGILRSSMATAQLGPEAVQLAKEGFILVLGQYPAWAVAEATMRFLSGKVGNKVYAPTAAEMAEVCRSLISEPLAERARINAILDAEVYHVAGEAERAQIAAMHAEFVAETTRRAAPPKSTAPEPVSEMRDPNLAGDLDVRRKRREAAEREAAAAQEQAP</sequence>
<evidence type="ECO:0000313" key="2">
    <source>
        <dbReference type="EMBL" id="BAU92491.1"/>
    </source>
</evidence>
<accession>A0A160PK23</accession>
<feature type="region of interest" description="Disordered" evidence="1">
    <location>
        <begin position="167"/>
        <end position="216"/>
    </location>
</feature>
<evidence type="ECO:0000313" key="3">
    <source>
        <dbReference type="Proteomes" id="UP000218288"/>
    </source>
</evidence>
<dbReference type="Proteomes" id="UP000218288">
    <property type="component" value="Chromosome"/>
</dbReference>
<dbReference type="AlphaFoldDB" id="A0A160PK23"/>
<name>A0A160PK23_9HYPH</name>
<reference evidence="2 3" key="1">
    <citation type="journal article" date="2016" name="Genome Announc.">
        <title>Complete Genome Sequence of Methylobacterium populi P-1M, Isolated from Pink-Pigmented Household Biofilm.</title>
        <authorList>
            <person name="Morohoshi T."/>
            <person name="Ikeda T."/>
        </authorList>
    </citation>
    <scope>NUCLEOTIDE SEQUENCE [LARGE SCALE GENOMIC DNA]</scope>
    <source>
        <strain evidence="2 3">P-1M</strain>
    </source>
</reference>
<protein>
    <submittedName>
        <fullName evidence="2">Uncharacterized protein</fullName>
    </submittedName>
</protein>